<dbReference type="Gene3D" id="3.40.640.10">
    <property type="entry name" value="Type I PLP-dependent aspartate aminotransferase-like (Major domain)"/>
    <property type="match status" value="1"/>
</dbReference>
<dbReference type="AlphaFoldDB" id="A0A3D8GUN2"/>
<dbReference type="InterPro" id="IPR015421">
    <property type="entry name" value="PyrdxlP-dep_Trfase_major"/>
</dbReference>
<comment type="caution">
    <text evidence="5">The sequence shown here is derived from an EMBL/GenBank/DDBJ whole genome shotgun (WGS) entry which is preliminary data.</text>
</comment>
<dbReference type="GO" id="GO:0016829">
    <property type="term" value="F:lyase activity"/>
    <property type="evidence" value="ECO:0007669"/>
    <property type="project" value="InterPro"/>
</dbReference>
<gene>
    <name evidence="5" type="ORF">DRW41_01035</name>
</gene>
<dbReference type="PANTHER" id="PTHR48097">
    <property type="entry name" value="L-THREONINE ALDOLASE-RELATED"/>
    <property type="match status" value="1"/>
</dbReference>
<dbReference type="Pfam" id="PF01212">
    <property type="entry name" value="Beta_elim_lyase"/>
    <property type="match status" value="1"/>
</dbReference>
<dbReference type="Proteomes" id="UP000257144">
    <property type="component" value="Unassembled WGS sequence"/>
</dbReference>
<dbReference type="GO" id="GO:0006520">
    <property type="term" value="P:amino acid metabolic process"/>
    <property type="evidence" value="ECO:0007669"/>
    <property type="project" value="InterPro"/>
</dbReference>
<keyword evidence="3" id="KW-0663">Pyridoxal phosphate</keyword>
<evidence type="ECO:0000256" key="2">
    <source>
        <dbReference type="ARBA" id="ARBA00006966"/>
    </source>
</evidence>
<evidence type="ECO:0000256" key="3">
    <source>
        <dbReference type="ARBA" id="ARBA00022898"/>
    </source>
</evidence>
<protein>
    <submittedName>
        <fullName evidence="5">Threonine aldolase</fullName>
    </submittedName>
</protein>
<organism evidence="5 6">
    <name type="scientific">Neobacillus piezotolerans</name>
    <dbReference type="NCBI Taxonomy" id="2259171"/>
    <lineage>
        <taxon>Bacteria</taxon>
        <taxon>Bacillati</taxon>
        <taxon>Bacillota</taxon>
        <taxon>Bacilli</taxon>
        <taxon>Bacillales</taxon>
        <taxon>Bacillaceae</taxon>
        <taxon>Neobacillus</taxon>
    </lineage>
</organism>
<proteinExistence type="inferred from homology"/>
<dbReference type="InterPro" id="IPR015422">
    <property type="entry name" value="PyrdxlP-dep_Trfase_small"/>
</dbReference>
<evidence type="ECO:0000313" key="6">
    <source>
        <dbReference type="Proteomes" id="UP000257144"/>
    </source>
</evidence>
<reference evidence="5 6" key="1">
    <citation type="submission" date="2018-07" db="EMBL/GenBank/DDBJ databases">
        <title>Bacillus sp. YLB-04 draft genome sequence.</title>
        <authorList>
            <person name="Yu L."/>
            <person name="Tang X."/>
        </authorList>
    </citation>
    <scope>NUCLEOTIDE SEQUENCE [LARGE SCALE GENOMIC DNA]</scope>
    <source>
        <strain evidence="5 6">YLB-04</strain>
    </source>
</reference>
<dbReference type="RefSeq" id="WP_115450107.1">
    <property type="nucleotide sequence ID" value="NZ_QNQT01000001.1"/>
</dbReference>
<dbReference type="EMBL" id="QNQT01000001">
    <property type="protein sequence ID" value="RDU38184.1"/>
    <property type="molecule type" value="Genomic_DNA"/>
</dbReference>
<sequence>MYSFKNDYGEGAHPRILNALMETNLVQEDGYGEDSFSKNASELIKAKLGRNDVDVHLLSGGTQTNLIAISAFLRPHEAAIAATTGHIATHETGAIEATGHKVITVETADGKLTPDLVKAVADGHTDEHMVKPKLVYISNSTEIGSIYSKKELQDLRGVCESRGFILFMDGARLGSALCSEENDLNLEDLPGLVDAFYIGGTKNGALLGEALVICRERLKDDFRYHMKQKGALLAKGRLLGIQFQELFRDGLFFELAEHANRMAGLIRNALEKEDTRFLTHSPSNQLFPILSNKLIAELQKKYAFLIWEKVDEHSSAVRFVTSWATKEEAVNELIEDFKRMKL</sequence>
<dbReference type="PANTHER" id="PTHR48097:SF5">
    <property type="entry name" value="LOW SPECIFICITY L-THREONINE ALDOLASE"/>
    <property type="match status" value="1"/>
</dbReference>
<dbReference type="InterPro" id="IPR015424">
    <property type="entry name" value="PyrdxlP-dep_Trfase"/>
</dbReference>
<name>A0A3D8GUN2_9BACI</name>
<dbReference type="SUPFAM" id="SSF53383">
    <property type="entry name" value="PLP-dependent transferases"/>
    <property type="match status" value="1"/>
</dbReference>
<keyword evidence="6" id="KW-1185">Reference proteome</keyword>
<accession>A0A3D8GUN2</accession>
<comment type="similarity">
    <text evidence="2">Belongs to the threonine aldolase family.</text>
</comment>
<evidence type="ECO:0000259" key="4">
    <source>
        <dbReference type="Pfam" id="PF01212"/>
    </source>
</evidence>
<comment type="cofactor">
    <cofactor evidence="1">
        <name>pyridoxal 5'-phosphate</name>
        <dbReference type="ChEBI" id="CHEBI:597326"/>
    </cofactor>
</comment>
<evidence type="ECO:0000313" key="5">
    <source>
        <dbReference type="EMBL" id="RDU38184.1"/>
    </source>
</evidence>
<feature type="domain" description="Aromatic amino acid beta-eliminating lyase/threonine aldolase" evidence="4">
    <location>
        <begin position="24"/>
        <end position="231"/>
    </location>
</feature>
<dbReference type="Gene3D" id="3.90.1150.10">
    <property type="entry name" value="Aspartate Aminotransferase, domain 1"/>
    <property type="match status" value="1"/>
</dbReference>
<dbReference type="InterPro" id="IPR001597">
    <property type="entry name" value="ArAA_b-elim_lyase/Thr_aldolase"/>
</dbReference>
<evidence type="ECO:0000256" key="1">
    <source>
        <dbReference type="ARBA" id="ARBA00001933"/>
    </source>
</evidence>
<dbReference type="OrthoDB" id="9774495at2"/>